<feature type="compositionally biased region" description="Low complexity" evidence="1">
    <location>
        <begin position="80"/>
        <end position="89"/>
    </location>
</feature>
<dbReference type="AlphaFoldDB" id="A0A7S0WTA0"/>
<accession>A0A7S0WTA0</accession>
<feature type="region of interest" description="Disordered" evidence="1">
    <location>
        <begin position="1"/>
        <end position="96"/>
    </location>
</feature>
<protein>
    <submittedName>
        <fullName evidence="2">Uncharacterized protein</fullName>
    </submittedName>
</protein>
<dbReference type="EMBL" id="HBFB01019403">
    <property type="protein sequence ID" value="CAD8682816.1"/>
    <property type="molecule type" value="Transcribed_RNA"/>
</dbReference>
<name>A0A7S0WTA0_9CHLO</name>
<reference evidence="2" key="1">
    <citation type="submission" date="2021-01" db="EMBL/GenBank/DDBJ databases">
        <authorList>
            <person name="Corre E."/>
            <person name="Pelletier E."/>
            <person name="Niang G."/>
            <person name="Scheremetjew M."/>
            <person name="Finn R."/>
            <person name="Kale V."/>
            <person name="Holt S."/>
            <person name="Cochrane G."/>
            <person name="Meng A."/>
            <person name="Brown T."/>
            <person name="Cohen L."/>
        </authorList>
    </citation>
    <scope>NUCLEOTIDE SEQUENCE</scope>
    <source>
        <strain evidence="2">SAG 11-49</strain>
    </source>
</reference>
<gene>
    <name evidence="2" type="ORF">CLEI1391_LOCUS10875</name>
</gene>
<sequence length="170" mass="17660">MTPDPTGPRNPHLKPVKDARNKPLVAHVDLTQPHLEGEHPQLADAPGMYPPPDHPHGAAMGQPPGYMDPHYMGAPPGQPGYPMDPMQGGMPPPGYPMQQGMPMQPGLGPPMHPDMHGGIPPPGYVPGGGPPGGYMPMDAMHGHMPGGPPHGAYMGPGPGYQPGPHTGPPM</sequence>
<evidence type="ECO:0000313" key="2">
    <source>
        <dbReference type="EMBL" id="CAD8682816.1"/>
    </source>
</evidence>
<proteinExistence type="predicted"/>
<evidence type="ECO:0000256" key="1">
    <source>
        <dbReference type="SAM" id="MobiDB-lite"/>
    </source>
</evidence>
<organism evidence="2">
    <name type="scientific">Chlamydomonas leiostraca</name>
    <dbReference type="NCBI Taxonomy" id="1034604"/>
    <lineage>
        <taxon>Eukaryota</taxon>
        <taxon>Viridiplantae</taxon>
        <taxon>Chlorophyta</taxon>
        <taxon>core chlorophytes</taxon>
        <taxon>Chlorophyceae</taxon>
        <taxon>CS clade</taxon>
        <taxon>Chlamydomonadales</taxon>
        <taxon>Chlamydomonadaceae</taxon>
        <taxon>Chlamydomonas</taxon>
    </lineage>
</organism>